<evidence type="ECO:0000313" key="3">
    <source>
        <dbReference type="EMBL" id="MET1255719.1"/>
    </source>
</evidence>
<dbReference type="PANTHER" id="PTHR46580">
    <property type="entry name" value="SENSOR KINASE-RELATED"/>
    <property type="match status" value="1"/>
</dbReference>
<dbReference type="Gene3D" id="2.130.10.130">
    <property type="entry name" value="Integrin alpha, N-terminal"/>
    <property type="match status" value="2"/>
</dbReference>
<dbReference type="Pfam" id="PF13517">
    <property type="entry name" value="FG-GAP_3"/>
    <property type="match status" value="2"/>
</dbReference>
<gene>
    <name evidence="3" type="ORF">ABVT43_11330</name>
</gene>
<keyword evidence="1 2" id="KW-0732">Signal</keyword>
<comment type="caution">
    <text evidence="3">The sequence shown here is derived from an EMBL/GenBank/DDBJ whole genome shotgun (WGS) entry which is preliminary data.</text>
</comment>
<keyword evidence="4" id="KW-1185">Reference proteome</keyword>
<dbReference type="Gene3D" id="2.60.120.380">
    <property type="match status" value="1"/>
</dbReference>
<evidence type="ECO:0000313" key="4">
    <source>
        <dbReference type="Proteomes" id="UP001548189"/>
    </source>
</evidence>
<feature type="chain" id="PRO_5047143590" evidence="2">
    <location>
        <begin position="22"/>
        <end position="534"/>
    </location>
</feature>
<dbReference type="InterPro" id="IPR013517">
    <property type="entry name" value="FG-GAP"/>
</dbReference>
<sequence>MKYSKRLIAIAIFSTLTQAHAISDNQLTSAQANGNSTPNNTYTTDIYGRQISDTSRLASDFQQSKLFTNLSAQSSQFFVGTAYKPGKTSIGAVDFGDIDGDGDIELIAISDYYFDAENDYSVFIFHPDETGLGEPEKVAYGARANRNGLEVSDLNGDGKEEIIVGHSTGLTIINHISASEYSKQLVTSSAADTLSTLDIDQDGNLDLIGLPWRAPANQFYGNGMGQISAVSQLATNASGYNDQAIGDLNSDGFNDLVVMSGQSYSTPNFSVHLHDGINQLLAPQTYFVGSSETTRGLDIGDINGDGRDDIVLSRGRNSPTHLWVYTQNAQGELDGPTQLPTYDIPETLKIADLNSDGYEDIVVLHGGWNTLGVYLNSAAGYGTEIRISIPYASHYDPEGLALGDLNQDGCPEMLAIADYNHGVVPVTHNLCPEVPVSNMTQNDQGSLDPNASKFFDFSASGGTIYASVNFNGVKSDLDWYLYNSANDIVAQSFSLENPEILTFNTQNKADTFRLELRNYTNKATSYSLTYRYQQ</sequence>
<organism evidence="3 4">
    <name type="scientific">Aliikangiella maris</name>
    <dbReference type="NCBI Taxonomy" id="3162458"/>
    <lineage>
        <taxon>Bacteria</taxon>
        <taxon>Pseudomonadati</taxon>
        <taxon>Pseudomonadota</taxon>
        <taxon>Gammaproteobacteria</taxon>
        <taxon>Oceanospirillales</taxon>
        <taxon>Pleioneaceae</taxon>
        <taxon>Aliikangiella</taxon>
    </lineage>
</organism>
<feature type="signal peptide" evidence="2">
    <location>
        <begin position="1"/>
        <end position="21"/>
    </location>
</feature>
<reference evidence="3 4" key="1">
    <citation type="submission" date="2024-06" db="EMBL/GenBank/DDBJ databases">
        <authorList>
            <person name="Li F."/>
        </authorList>
    </citation>
    <scope>NUCLEOTIDE SEQUENCE [LARGE SCALE GENOMIC DNA]</scope>
    <source>
        <strain evidence="3 4">GXAS 311</strain>
    </source>
</reference>
<evidence type="ECO:0000256" key="2">
    <source>
        <dbReference type="SAM" id="SignalP"/>
    </source>
</evidence>
<proteinExistence type="predicted"/>
<evidence type="ECO:0000256" key="1">
    <source>
        <dbReference type="ARBA" id="ARBA00022729"/>
    </source>
</evidence>
<dbReference type="EMBL" id="JBEVCJ010000012">
    <property type="protein sequence ID" value="MET1255719.1"/>
    <property type="molecule type" value="Genomic_DNA"/>
</dbReference>
<dbReference type="RefSeq" id="WP_353896303.1">
    <property type="nucleotide sequence ID" value="NZ_JBEVCJ010000012.1"/>
</dbReference>
<accession>A0ABV2BUU4</accession>
<dbReference type="Proteomes" id="UP001548189">
    <property type="component" value="Unassembled WGS sequence"/>
</dbReference>
<dbReference type="InterPro" id="IPR028994">
    <property type="entry name" value="Integrin_alpha_N"/>
</dbReference>
<protein>
    <submittedName>
        <fullName evidence="3">VCBS repeat-containing protein</fullName>
    </submittedName>
</protein>
<dbReference type="SUPFAM" id="SSF69318">
    <property type="entry name" value="Integrin alpha N-terminal domain"/>
    <property type="match status" value="2"/>
</dbReference>
<name>A0ABV2BUU4_9GAMM</name>